<reference evidence="2 3" key="1">
    <citation type="submission" date="2020-07" db="EMBL/GenBank/DDBJ databases">
        <title>Sequencing the genomes of 1000 actinobacteria strains.</title>
        <authorList>
            <person name="Klenk H.-P."/>
        </authorList>
    </citation>
    <scope>NUCLEOTIDE SEQUENCE [LARGE SCALE GENOMIC DNA]</scope>
    <source>
        <strain evidence="2 3">DSM 7487</strain>
    </source>
</reference>
<evidence type="ECO:0000256" key="1">
    <source>
        <dbReference type="SAM" id="MobiDB-lite"/>
    </source>
</evidence>
<keyword evidence="3" id="KW-1185">Reference proteome</keyword>
<feature type="region of interest" description="Disordered" evidence="1">
    <location>
        <begin position="1"/>
        <end position="66"/>
    </location>
</feature>
<evidence type="ECO:0000313" key="2">
    <source>
        <dbReference type="EMBL" id="NYD21371.1"/>
    </source>
</evidence>
<gene>
    <name evidence="2" type="ORF">BJ968_000911</name>
</gene>
<dbReference type="EMBL" id="JACCBB010000001">
    <property type="protein sequence ID" value="NYD21371.1"/>
    <property type="molecule type" value="Genomic_DNA"/>
</dbReference>
<proteinExistence type="predicted"/>
<dbReference type="Proteomes" id="UP000521922">
    <property type="component" value="Unassembled WGS sequence"/>
</dbReference>
<feature type="compositionally biased region" description="Low complexity" evidence="1">
    <location>
        <begin position="1"/>
        <end position="11"/>
    </location>
</feature>
<sequence>MSIPTTTTTDPQPGPDETFDPASTEGLDDYLVAEGLREVGNPVEGTEDEGQQSAGRGPNAEAARWRASFREAEAERDGLRERVTNLQRREVERLAEGKLAQAGDLLTYGEVTLDDLLDADGHVDAGAVEQAVAGLLAARPGLRYLPPGPSSFGLGYTRPIPRGEPETFAQAVRKTVRGG</sequence>
<comment type="caution">
    <text evidence="2">The sequence shown here is derived from an EMBL/GenBank/DDBJ whole genome shotgun (WGS) entry which is preliminary data.</text>
</comment>
<organism evidence="2 3">
    <name type="scientific">Kineococcus aurantiacus</name>
    <dbReference type="NCBI Taxonomy" id="37633"/>
    <lineage>
        <taxon>Bacteria</taxon>
        <taxon>Bacillati</taxon>
        <taxon>Actinomycetota</taxon>
        <taxon>Actinomycetes</taxon>
        <taxon>Kineosporiales</taxon>
        <taxon>Kineosporiaceae</taxon>
        <taxon>Kineococcus</taxon>
    </lineage>
</organism>
<dbReference type="AlphaFoldDB" id="A0A7Y9DHG7"/>
<evidence type="ECO:0000313" key="3">
    <source>
        <dbReference type="Proteomes" id="UP000521922"/>
    </source>
</evidence>
<name>A0A7Y9DHG7_9ACTN</name>
<protein>
    <submittedName>
        <fullName evidence="2">Uncharacterized protein</fullName>
    </submittedName>
</protein>
<accession>A0A7Y9DHG7</accession>
<dbReference type="RefSeq" id="WP_179749622.1">
    <property type="nucleotide sequence ID" value="NZ_BAAAGN010000006.1"/>
</dbReference>